<dbReference type="EMBL" id="CAKKNE010000003">
    <property type="protein sequence ID" value="CAH0370452.1"/>
    <property type="molecule type" value="Genomic_DNA"/>
</dbReference>
<dbReference type="Gene3D" id="2.60.120.470">
    <property type="entry name" value="PITH domain"/>
    <property type="match status" value="1"/>
</dbReference>
<evidence type="ECO:0000313" key="3">
    <source>
        <dbReference type="EMBL" id="CAH0370452.1"/>
    </source>
</evidence>
<comment type="similarity">
    <text evidence="1">Belongs to the PITHD1 family.</text>
</comment>
<name>A0A8J2SNI6_9STRA</name>
<sequence length="173" mass="18825">MAAMNMEERMALMGIGDLSDQIKPSACYGLNISAQKPIVNLFQGDERLVCQSAEDEQMIINIPFSEAVMIHSINISAMEGEEAPEDVKLFTNMPSLGFSDCDDGPCAAKLTLTAEDLLADRVCELKMAKFNYVNVLSIFVDTNQGGDVTSISSIKINGKTRESTNMANFKKVG</sequence>
<dbReference type="Proteomes" id="UP000789595">
    <property type="component" value="Unassembled WGS sequence"/>
</dbReference>
<keyword evidence="4" id="KW-1185">Reference proteome</keyword>
<proteinExistence type="inferred from homology"/>
<evidence type="ECO:0000313" key="4">
    <source>
        <dbReference type="Proteomes" id="UP000789595"/>
    </source>
</evidence>
<dbReference type="PANTHER" id="PTHR12175:SF5">
    <property type="entry name" value="OS03G0795500 PROTEIN"/>
    <property type="match status" value="1"/>
</dbReference>
<comment type="caution">
    <text evidence="3">The sequence shown here is derived from an EMBL/GenBank/DDBJ whole genome shotgun (WGS) entry which is preliminary data.</text>
</comment>
<dbReference type="InterPro" id="IPR045099">
    <property type="entry name" value="PITH1-like"/>
</dbReference>
<dbReference type="PROSITE" id="PS51532">
    <property type="entry name" value="PITH"/>
    <property type="match status" value="1"/>
</dbReference>
<dbReference type="SUPFAM" id="SSF49785">
    <property type="entry name" value="Galactose-binding domain-like"/>
    <property type="match status" value="1"/>
</dbReference>
<dbReference type="GO" id="GO:0005737">
    <property type="term" value="C:cytoplasm"/>
    <property type="evidence" value="ECO:0007669"/>
    <property type="project" value="UniProtKB-ARBA"/>
</dbReference>
<gene>
    <name evidence="3" type="ORF">PECAL_3P03410</name>
</gene>
<dbReference type="InterPro" id="IPR037047">
    <property type="entry name" value="PITH_dom_sf"/>
</dbReference>
<dbReference type="Pfam" id="PF06201">
    <property type="entry name" value="PITH"/>
    <property type="match status" value="1"/>
</dbReference>
<protein>
    <recommendedName>
        <fullName evidence="2">PITH domain-containing protein</fullName>
    </recommendedName>
</protein>
<dbReference type="OrthoDB" id="2121326at2759"/>
<dbReference type="AlphaFoldDB" id="A0A8J2SNI6"/>
<reference evidence="3" key="1">
    <citation type="submission" date="2021-11" db="EMBL/GenBank/DDBJ databases">
        <authorList>
            <consortium name="Genoscope - CEA"/>
            <person name="William W."/>
        </authorList>
    </citation>
    <scope>NUCLEOTIDE SEQUENCE</scope>
</reference>
<feature type="domain" description="PITH" evidence="2">
    <location>
        <begin position="7"/>
        <end position="173"/>
    </location>
</feature>
<dbReference type="InterPro" id="IPR010400">
    <property type="entry name" value="PITH_dom"/>
</dbReference>
<evidence type="ECO:0000256" key="1">
    <source>
        <dbReference type="ARBA" id="ARBA00025788"/>
    </source>
</evidence>
<organism evidence="3 4">
    <name type="scientific">Pelagomonas calceolata</name>
    <dbReference type="NCBI Taxonomy" id="35677"/>
    <lineage>
        <taxon>Eukaryota</taxon>
        <taxon>Sar</taxon>
        <taxon>Stramenopiles</taxon>
        <taxon>Ochrophyta</taxon>
        <taxon>Pelagophyceae</taxon>
        <taxon>Pelagomonadales</taxon>
        <taxon>Pelagomonadaceae</taxon>
        <taxon>Pelagomonas</taxon>
    </lineage>
</organism>
<dbReference type="InterPro" id="IPR008979">
    <property type="entry name" value="Galactose-bd-like_sf"/>
</dbReference>
<dbReference type="PANTHER" id="PTHR12175">
    <property type="entry name" value="AD039 HT014 THIOREDOXIN FAMILY TRP26"/>
    <property type="match status" value="1"/>
</dbReference>
<accession>A0A8J2SNI6</accession>
<evidence type="ECO:0000259" key="2">
    <source>
        <dbReference type="PROSITE" id="PS51532"/>
    </source>
</evidence>